<dbReference type="InterPro" id="IPR020559">
    <property type="entry name" value="PRibGlycinamide_synth_CS"/>
</dbReference>
<proteinExistence type="inferred from homology"/>
<comment type="caution">
    <text evidence="17">The sequence shown here is derived from an EMBL/GenBank/DDBJ whole genome shotgun (WGS) entry which is preliminary data.</text>
</comment>
<dbReference type="InterPro" id="IPR013815">
    <property type="entry name" value="ATP_grasp_subdomain_1"/>
</dbReference>
<evidence type="ECO:0000256" key="4">
    <source>
        <dbReference type="ARBA" id="ARBA00013255"/>
    </source>
</evidence>
<dbReference type="InterPro" id="IPR011761">
    <property type="entry name" value="ATP-grasp"/>
</dbReference>
<dbReference type="InterPro" id="IPR037123">
    <property type="entry name" value="PRibGlycinamide_synth_C_sf"/>
</dbReference>
<keyword evidence="7 15" id="KW-0547">Nucleotide-binding</keyword>
<dbReference type="InterPro" id="IPR020561">
    <property type="entry name" value="PRibGlycinamid_synth_ATP-grasp"/>
</dbReference>
<dbReference type="SUPFAM" id="SSF56059">
    <property type="entry name" value="Glutathione synthetase ATP-binding domain-like"/>
    <property type="match status" value="1"/>
</dbReference>
<feature type="domain" description="ATP-grasp" evidence="16">
    <location>
        <begin position="107"/>
        <end position="312"/>
    </location>
</feature>
<comment type="pathway">
    <text evidence="3 14">Purine metabolism; IMP biosynthesis via de novo pathway; N(1)-(5-phospho-D-ribosyl)glycinamide from 5-phospho-alpha-D-ribose 1-diphosphate: step 2/2.</text>
</comment>
<evidence type="ECO:0000256" key="2">
    <source>
        <dbReference type="ARBA" id="ARBA00001946"/>
    </source>
</evidence>
<evidence type="ECO:0000313" key="18">
    <source>
        <dbReference type="Proteomes" id="UP000244092"/>
    </source>
</evidence>
<evidence type="ECO:0000256" key="7">
    <source>
        <dbReference type="ARBA" id="ARBA00022741"/>
    </source>
</evidence>
<comment type="cofactor">
    <cofactor evidence="2">
        <name>Mg(2+)</name>
        <dbReference type="ChEBI" id="CHEBI:18420"/>
    </cofactor>
</comment>
<dbReference type="NCBIfam" id="TIGR00877">
    <property type="entry name" value="purD"/>
    <property type="match status" value="1"/>
</dbReference>
<dbReference type="GO" id="GO:0006189">
    <property type="term" value="P:'de novo' IMP biosynthetic process"/>
    <property type="evidence" value="ECO:0007669"/>
    <property type="project" value="UniProtKB-UniRule"/>
</dbReference>
<evidence type="ECO:0000256" key="8">
    <source>
        <dbReference type="ARBA" id="ARBA00022755"/>
    </source>
</evidence>
<dbReference type="HAMAP" id="MF_00138">
    <property type="entry name" value="GARS"/>
    <property type="match status" value="1"/>
</dbReference>
<evidence type="ECO:0000256" key="10">
    <source>
        <dbReference type="ARBA" id="ARBA00023211"/>
    </source>
</evidence>
<comment type="catalytic activity">
    <reaction evidence="14">
        <text>5-phospho-beta-D-ribosylamine + glycine + ATP = N(1)-(5-phospho-beta-D-ribosyl)glycinamide + ADP + phosphate + H(+)</text>
        <dbReference type="Rhea" id="RHEA:17453"/>
        <dbReference type="ChEBI" id="CHEBI:15378"/>
        <dbReference type="ChEBI" id="CHEBI:30616"/>
        <dbReference type="ChEBI" id="CHEBI:43474"/>
        <dbReference type="ChEBI" id="CHEBI:57305"/>
        <dbReference type="ChEBI" id="CHEBI:58681"/>
        <dbReference type="ChEBI" id="CHEBI:143788"/>
        <dbReference type="ChEBI" id="CHEBI:456216"/>
        <dbReference type="EC" id="6.3.4.13"/>
    </reaction>
</comment>
<evidence type="ECO:0000256" key="12">
    <source>
        <dbReference type="ARBA" id="ARBA00042242"/>
    </source>
</evidence>
<evidence type="ECO:0000313" key="17">
    <source>
        <dbReference type="EMBL" id="PTX75317.1"/>
    </source>
</evidence>
<evidence type="ECO:0000256" key="15">
    <source>
        <dbReference type="PROSITE-ProRule" id="PRU00409"/>
    </source>
</evidence>
<name>A0A2T6CIL0_9RHOB</name>
<dbReference type="Pfam" id="PF02844">
    <property type="entry name" value="GARS_N"/>
    <property type="match status" value="1"/>
</dbReference>
<keyword evidence="8 14" id="KW-0658">Purine biosynthesis</keyword>
<dbReference type="SMART" id="SM01210">
    <property type="entry name" value="GARS_C"/>
    <property type="match status" value="1"/>
</dbReference>
<dbReference type="InterPro" id="IPR020560">
    <property type="entry name" value="PRibGlycinamide_synth_C-dom"/>
</dbReference>
<accession>A0A2T6CIL0</accession>
<dbReference type="RefSeq" id="WP_025048793.1">
    <property type="nucleotide sequence ID" value="NZ_QBKU01000002.1"/>
</dbReference>
<keyword evidence="5 14" id="KW-0436">Ligase</keyword>
<dbReference type="AlphaFoldDB" id="A0A2T6CIL0"/>
<protein>
    <recommendedName>
        <fullName evidence="4 14">Phosphoribosylamine--glycine ligase</fullName>
        <ecNumber evidence="4 14">6.3.4.13</ecNumber>
    </recommendedName>
    <alternativeName>
        <fullName evidence="14">GARS</fullName>
    </alternativeName>
    <alternativeName>
        <fullName evidence="12 14">Glycinamide ribonucleotide synthetase</fullName>
    </alternativeName>
    <alternativeName>
        <fullName evidence="13 14">Phosphoribosylglycinamide synthetase</fullName>
    </alternativeName>
</protein>
<dbReference type="PANTHER" id="PTHR43472">
    <property type="entry name" value="PHOSPHORIBOSYLAMINE--GLYCINE LIGASE"/>
    <property type="match status" value="1"/>
</dbReference>
<dbReference type="EMBL" id="QBKU01000002">
    <property type="protein sequence ID" value="PTX75317.1"/>
    <property type="molecule type" value="Genomic_DNA"/>
</dbReference>
<evidence type="ECO:0000256" key="6">
    <source>
        <dbReference type="ARBA" id="ARBA00022723"/>
    </source>
</evidence>
<dbReference type="GO" id="GO:0005524">
    <property type="term" value="F:ATP binding"/>
    <property type="evidence" value="ECO:0007669"/>
    <property type="project" value="UniProtKB-UniRule"/>
</dbReference>
<dbReference type="SMART" id="SM01209">
    <property type="entry name" value="GARS_A"/>
    <property type="match status" value="1"/>
</dbReference>
<dbReference type="Gene3D" id="3.30.1490.20">
    <property type="entry name" value="ATP-grasp fold, A domain"/>
    <property type="match status" value="1"/>
</dbReference>
<dbReference type="UniPathway" id="UPA00074">
    <property type="reaction ID" value="UER00125"/>
</dbReference>
<dbReference type="GO" id="GO:0046872">
    <property type="term" value="F:metal ion binding"/>
    <property type="evidence" value="ECO:0007669"/>
    <property type="project" value="UniProtKB-KW"/>
</dbReference>
<dbReference type="PROSITE" id="PS00184">
    <property type="entry name" value="GARS"/>
    <property type="match status" value="1"/>
</dbReference>
<gene>
    <name evidence="14" type="primary">purD</name>
    <name evidence="17" type="ORF">C8N31_102423</name>
</gene>
<evidence type="ECO:0000256" key="3">
    <source>
        <dbReference type="ARBA" id="ARBA00005174"/>
    </source>
</evidence>
<sequence length="421" mass="43875">MNILILGSGGREHALAWAVMQNPKCDKLIVAPGNAGIEAIADCASFDIMDGAVVVGFCEENSIDFVIIGPEAPLAAGVADDLRSAGFKVFGPSAAAAELEASKAFTKEICDACNAPTAAYGHFTDAAAARAYVAAQGAPIVIKADGLAAGKGVIIAMTEAEALAAVDEMFDGSFGAAGAEVVIEEFMEGEEASFFILCDGEEVLPIGTAQDHKRVGEGDTGPNTGGMGAYSPAPVLTDAIAQKALDEIIRPTMAEMAKRGTPYQGVLYAGLMIKDGQPRLVEYNVRFGDPECQVLMMRLGPQAFDLIQAAAEGRLGEMRVNWAEDHAITVVMAANGYPGTYDKGSVINGLDNMPEDSANMVFHAGTALKDGAVTATGGRVLNVTARGASLAEAQARAYKMVDGIDWPEGFCRRDIGWRALG</sequence>
<dbReference type="InterPro" id="IPR016185">
    <property type="entry name" value="PreATP-grasp_dom_sf"/>
</dbReference>
<evidence type="ECO:0000256" key="9">
    <source>
        <dbReference type="ARBA" id="ARBA00022840"/>
    </source>
</evidence>
<dbReference type="OrthoDB" id="9807240at2"/>
<dbReference type="SUPFAM" id="SSF52440">
    <property type="entry name" value="PreATP-grasp domain"/>
    <property type="match status" value="1"/>
</dbReference>
<dbReference type="PANTHER" id="PTHR43472:SF1">
    <property type="entry name" value="PHOSPHORIBOSYLAMINE--GLYCINE LIGASE, CHLOROPLASTIC"/>
    <property type="match status" value="1"/>
</dbReference>
<evidence type="ECO:0000256" key="1">
    <source>
        <dbReference type="ARBA" id="ARBA00001936"/>
    </source>
</evidence>
<evidence type="ECO:0000256" key="13">
    <source>
        <dbReference type="ARBA" id="ARBA00042864"/>
    </source>
</evidence>
<reference evidence="17 18" key="1">
    <citation type="submission" date="2018-04" db="EMBL/GenBank/DDBJ databases">
        <title>Genomic Encyclopedia of Archaeal and Bacterial Type Strains, Phase II (KMG-II): from individual species to whole genera.</title>
        <authorList>
            <person name="Goeker M."/>
        </authorList>
    </citation>
    <scope>NUCLEOTIDE SEQUENCE [LARGE SCALE GENOMIC DNA]</scope>
    <source>
        <strain evidence="17 18">DSM 12244</strain>
    </source>
</reference>
<keyword evidence="10" id="KW-0464">Manganese</keyword>
<dbReference type="FunFam" id="3.90.600.10:FF:000001">
    <property type="entry name" value="Trifunctional purine biosynthetic protein adenosine-3"/>
    <property type="match status" value="1"/>
</dbReference>
<dbReference type="Gene3D" id="3.40.50.20">
    <property type="match status" value="1"/>
</dbReference>
<keyword evidence="9 15" id="KW-0067">ATP-binding</keyword>
<evidence type="ECO:0000256" key="11">
    <source>
        <dbReference type="ARBA" id="ARBA00038345"/>
    </source>
</evidence>
<evidence type="ECO:0000256" key="14">
    <source>
        <dbReference type="HAMAP-Rule" id="MF_00138"/>
    </source>
</evidence>
<comment type="similarity">
    <text evidence="11 14">Belongs to the GARS family.</text>
</comment>
<comment type="cofactor">
    <cofactor evidence="1">
        <name>Mn(2+)</name>
        <dbReference type="ChEBI" id="CHEBI:29035"/>
    </cofactor>
</comment>
<organism evidence="17 18">
    <name type="scientific">Sulfitobacter mediterraneus</name>
    <dbReference type="NCBI Taxonomy" id="83219"/>
    <lineage>
        <taxon>Bacteria</taxon>
        <taxon>Pseudomonadati</taxon>
        <taxon>Pseudomonadota</taxon>
        <taxon>Alphaproteobacteria</taxon>
        <taxon>Rhodobacterales</taxon>
        <taxon>Roseobacteraceae</taxon>
        <taxon>Sulfitobacter</taxon>
    </lineage>
</organism>
<keyword evidence="6" id="KW-0479">Metal-binding</keyword>
<dbReference type="Gene3D" id="3.30.470.20">
    <property type="entry name" value="ATP-grasp fold, B domain"/>
    <property type="match status" value="1"/>
</dbReference>
<dbReference type="InterPro" id="IPR000115">
    <property type="entry name" value="PRibGlycinamide_synth"/>
</dbReference>
<dbReference type="FunFam" id="3.40.50.20:FF:000006">
    <property type="entry name" value="Phosphoribosylamine--glycine ligase, chloroplastic"/>
    <property type="match status" value="1"/>
</dbReference>
<dbReference type="GO" id="GO:0009113">
    <property type="term" value="P:purine nucleobase biosynthetic process"/>
    <property type="evidence" value="ECO:0007669"/>
    <property type="project" value="InterPro"/>
</dbReference>
<dbReference type="Gene3D" id="3.90.600.10">
    <property type="entry name" value="Phosphoribosylglycinamide synthetase, C-terminal domain"/>
    <property type="match status" value="1"/>
</dbReference>
<dbReference type="PROSITE" id="PS50975">
    <property type="entry name" value="ATP_GRASP"/>
    <property type="match status" value="1"/>
</dbReference>
<dbReference type="SUPFAM" id="SSF51246">
    <property type="entry name" value="Rudiment single hybrid motif"/>
    <property type="match status" value="1"/>
</dbReference>
<dbReference type="InterPro" id="IPR020562">
    <property type="entry name" value="PRibGlycinamide_synth_N"/>
</dbReference>
<dbReference type="Pfam" id="PF02843">
    <property type="entry name" value="GARS_C"/>
    <property type="match status" value="1"/>
</dbReference>
<dbReference type="Pfam" id="PF01071">
    <property type="entry name" value="GARS_A"/>
    <property type="match status" value="1"/>
</dbReference>
<evidence type="ECO:0000256" key="5">
    <source>
        <dbReference type="ARBA" id="ARBA00022598"/>
    </source>
</evidence>
<dbReference type="Proteomes" id="UP000244092">
    <property type="component" value="Unassembled WGS sequence"/>
</dbReference>
<dbReference type="GO" id="GO:0004637">
    <property type="term" value="F:phosphoribosylamine-glycine ligase activity"/>
    <property type="evidence" value="ECO:0007669"/>
    <property type="project" value="UniProtKB-UniRule"/>
</dbReference>
<dbReference type="EC" id="6.3.4.13" evidence="4 14"/>
<evidence type="ECO:0000259" key="16">
    <source>
        <dbReference type="PROSITE" id="PS50975"/>
    </source>
</evidence>
<dbReference type="InterPro" id="IPR011054">
    <property type="entry name" value="Rudment_hybrid_motif"/>
</dbReference>